<dbReference type="Proteomes" id="UP000221734">
    <property type="component" value="Chromosome Kuenenia_stuttgartiensis_MBR1"/>
</dbReference>
<dbReference type="AlphaFoldDB" id="Q1PXG9"/>
<proteinExistence type="inferred from homology"/>
<reference evidence="7" key="3">
    <citation type="submission" date="2017-10" db="EMBL/GenBank/DDBJ databases">
        <authorList>
            <person name="Frank J."/>
        </authorList>
    </citation>
    <scope>NUCLEOTIDE SEQUENCE [LARGE SCALE GENOMIC DNA]</scope>
</reference>
<dbReference type="Pfam" id="PF00011">
    <property type="entry name" value="HSP20"/>
    <property type="match status" value="1"/>
</dbReference>
<dbReference type="OrthoDB" id="268718at2"/>
<dbReference type="RefSeq" id="WP_099325993.1">
    <property type="nucleotide sequence ID" value="NZ_CP049055.1"/>
</dbReference>
<dbReference type="PANTHER" id="PTHR11527">
    <property type="entry name" value="HEAT-SHOCK PROTEIN 20 FAMILY MEMBER"/>
    <property type="match status" value="1"/>
</dbReference>
<sequence>MSSEMMKWPYLPMMDTFKKEMNKLFDTFGGIGENVFREWMPPLDISETGETVVVKAEIPGVDPKEIHISVKNDALTIRGEKKGEKEEKGKNYHFIERRYGSFVRTVLLPTAVKYEQAKAEYRNGILEITLPKQEKEESKKIPIKVN</sequence>
<dbReference type="InterPro" id="IPR002068">
    <property type="entry name" value="A-crystallin/Hsp20_dom"/>
</dbReference>
<keyword evidence="4" id="KW-0346">Stress response</keyword>
<dbReference type="PROSITE" id="PS01031">
    <property type="entry name" value="SHSP"/>
    <property type="match status" value="1"/>
</dbReference>
<dbReference type="CDD" id="cd06464">
    <property type="entry name" value="ACD_sHsps-like"/>
    <property type="match status" value="1"/>
</dbReference>
<evidence type="ECO:0000256" key="2">
    <source>
        <dbReference type="RuleBase" id="RU003616"/>
    </source>
</evidence>
<evidence type="ECO:0000313" key="8">
    <source>
        <dbReference type="Proteomes" id="UP000501926"/>
    </source>
</evidence>
<evidence type="ECO:0000313" key="7">
    <source>
        <dbReference type="Proteomes" id="UP000221734"/>
    </source>
</evidence>
<accession>Q1PXG9</accession>
<keyword evidence="7" id="KW-1185">Reference proteome</keyword>
<dbReference type="Gene3D" id="2.60.40.790">
    <property type="match status" value="1"/>
</dbReference>
<evidence type="ECO:0000259" key="3">
    <source>
        <dbReference type="PROSITE" id="PS01031"/>
    </source>
</evidence>
<dbReference type="Proteomes" id="UP000501926">
    <property type="component" value="Chromosome"/>
</dbReference>
<protein>
    <submittedName>
        <fullName evidence="5">Small heat shock protein-like protein</fullName>
    </submittedName>
    <submittedName>
        <fullName evidence="4">Strongly similar to small heat shock protein</fullName>
    </submittedName>
</protein>
<gene>
    <name evidence="4" type="primary">hsp</name>
    <name evidence="6" type="synonym">hsp_5</name>
    <name evidence="5" type="ORF">KsCSTR_42130</name>
    <name evidence="6" type="ORF">KSMBR1_2927</name>
    <name evidence="4" type="ORF">kustc1178</name>
</gene>
<dbReference type="EMBL" id="CT573073">
    <property type="protein sequence ID" value="CAJ71923.1"/>
    <property type="molecule type" value="Genomic_DNA"/>
</dbReference>
<dbReference type="KEGG" id="kst:KSMBR1_2927"/>
<evidence type="ECO:0000313" key="5">
    <source>
        <dbReference type="EMBL" id="QII13592.1"/>
    </source>
</evidence>
<organism evidence="4">
    <name type="scientific">Kuenenia stuttgartiensis</name>
    <dbReference type="NCBI Taxonomy" id="174633"/>
    <lineage>
        <taxon>Bacteria</taxon>
        <taxon>Pseudomonadati</taxon>
        <taxon>Planctomycetota</taxon>
        <taxon>Candidatus Brocadiia</taxon>
        <taxon>Candidatus Brocadiales</taxon>
        <taxon>Candidatus Brocadiaceae</taxon>
        <taxon>Candidatus Kuenenia</taxon>
    </lineage>
</organism>
<evidence type="ECO:0000313" key="4">
    <source>
        <dbReference type="EMBL" id="CAJ71923.1"/>
    </source>
</evidence>
<evidence type="ECO:0000313" key="6">
    <source>
        <dbReference type="EMBL" id="SOH05408.1"/>
    </source>
</evidence>
<dbReference type="EMBL" id="CP049055">
    <property type="protein sequence ID" value="QII13592.1"/>
    <property type="molecule type" value="Genomic_DNA"/>
</dbReference>
<reference evidence="5 8" key="5">
    <citation type="submission" date="2020-02" db="EMBL/GenBank/DDBJ databases">
        <title>Newly sequenced genome of strain CSTR1 showed variability in Candidatus Kuenenia stuttgartiensis genomes.</title>
        <authorList>
            <person name="Ding C."/>
            <person name="Adrian L."/>
        </authorList>
    </citation>
    <scope>NUCLEOTIDE SEQUENCE [LARGE SCALE GENOMIC DNA]</scope>
    <source>
        <strain evidence="5 8">CSTR1</strain>
    </source>
</reference>
<dbReference type="InterPro" id="IPR031107">
    <property type="entry name" value="Small_HSP"/>
</dbReference>
<dbReference type="EMBL" id="LT934425">
    <property type="protein sequence ID" value="SOH05408.1"/>
    <property type="molecule type" value="Genomic_DNA"/>
</dbReference>
<evidence type="ECO:0000256" key="1">
    <source>
        <dbReference type="PROSITE-ProRule" id="PRU00285"/>
    </source>
</evidence>
<comment type="similarity">
    <text evidence="1 2">Belongs to the small heat shock protein (HSP20) family.</text>
</comment>
<reference evidence="6" key="4">
    <citation type="submission" date="2017-10" db="EMBL/GenBank/DDBJ databases">
        <authorList>
            <person name="Banno H."/>
            <person name="Chua N.-H."/>
        </authorList>
    </citation>
    <scope>NUCLEOTIDE SEQUENCE [LARGE SCALE GENOMIC DNA]</scope>
    <source>
        <strain evidence="6">Kuenenia_mbr1_ru-nijmegen</strain>
    </source>
</reference>
<name>Q1PXG9_KUEST</name>
<reference evidence="4" key="1">
    <citation type="journal article" date="2006" name="Nature">
        <title>Deciphering the evolution and metabolism of an anammox bacterium from a community genome.</title>
        <authorList>
            <person name="Strous M."/>
            <person name="Pelletier E."/>
            <person name="Mangenot S."/>
            <person name="Rattei T."/>
            <person name="Lehner A."/>
            <person name="Taylor M.W."/>
            <person name="Horn M."/>
            <person name="Daims H."/>
            <person name="Bartol-Mavel D."/>
            <person name="Wincker P."/>
            <person name="Barbe V."/>
            <person name="Fonknechten N."/>
            <person name="Vallenet D."/>
            <person name="Segurens B."/>
            <person name="Schenowitz-Truong C."/>
            <person name="Medigue C."/>
            <person name="Collingro A."/>
            <person name="Snel B."/>
            <person name="Dutilh B.E."/>
            <person name="OpDenCamp H.J.M."/>
            <person name="vanDerDrift C."/>
            <person name="Cirpus I."/>
            <person name="vanDePas-Schoonen K.T."/>
            <person name="Harhangi H.R."/>
            <person name="vanNiftrik L."/>
            <person name="Schmid M."/>
            <person name="Keltjens J."/>
            <person name="vanDeVossenberg J."/>
            <person name="Kartal B."/>
            <person name="Meier H."/>
            <person name="Frishman D."/>
            <person name="Huynen M.A."/>
            <person name="Mewes H."/>
            <person name="Weissenbach J."/>
            <person name="Jetten M.S.M."/>
            <person name="Wagner M."/>
            <person name="LePaslier D."/>
        </authorList>
    </citation>
    <scope>NUCLEOTIDE SEQUENCE</scope>
</reference>
<dbReference type="SUPFAM" id="SSF49764">
    <property type="entry name" value="HSP20-like chaperones"/>
    <property type="match status" value="1"/>
</dbReference>
<dbReference type="InterPro" id="IPR008978">
    <property type="entry name" value="HSP20-like_chaperone"/>
</dbReference>
<feature type="domain" description="SHSP" evidence="3">
    <location>
        <begin position="34"/>
        <end position="146"/>
    </location>
</feature>
<reference evidence="4" key="2">
    <citation type="submission" date="2006-01" db="EMBL/GenBank/DDBJ databases">
        <authorList>
            <person name="Genoscope"/>
        </authorList>
    </citation>
    <scope>NUCLEOTIDE SEQUENCE</scope>
</reference>